<dbReference type="Proteomes" id="UP000198809">
    <property type="component" value="Unassembled WGS sequence"/>
</dbReference>
<proteinExistence type="predicted"/>
<reference evidence="1 2" key="1">
    <citation type="submission" date="2016-10" db="EMBL/GenBank/DDBJ databases">
        <authorList>
            <person name="de Groot N.N."/>
        </authorList>
    </citation>
    <scope>NUCLEOTIDE SEQUENCE [LARGE SCALE GENOMIC DNA]</scope>
    <source>
        <strain evidence="1 2">CGMCC 1.10238</strain>
    </source>
</reference>
<dbReference type="AlphaFoldDB" id="A0A1H8K5P0"/>
<evidence type="ECO:0000313" key="1">
    <source>
        <dbReference type="EMBL" id="SEN88155.1"/>
    </source>
</evidence>
<evidence type="ECO:0000313" key="2">
    <source>
        <dbReference type="Proteomes" id="UP000198809"/>
    </source>
</evidence>
<name>A0A1H8K5P0_9BACL</name>
<organism evidence="1 2">
    <name type="scientific">Paenibacillus sophorae</name>
    <dbReference type="NCBI Taxonomy" id="1333845"/>
    <lineage>
        <taxon>Bacteria</taxon>
        <taxon>Bacillati</taxon>
        <taxon>Bacillota</taxon>
        <taxon>Bacilli</taxon>
        <taxon>Bacillales</taxon>
        <taxon>Paenibacillaceae</taxon>
        <taxon>Paenibacillus</taxon>
    </lineage>
</organism>
<dbReference type="EMBL" id="FODH01000003">
    <property type="protein sequence ID" value="SEN88155.1"/>
    <property type="molecule type" value="Genomic_DNA"/>
</dbReference>
<sequence>MEEWFLLSGTVRDLYIIETDESGKVKRQIGPSKRKKKYPR</sequence>
<gene>
    <name evidence="1" type="ORF">SAMN04487895_103295</name>
</gene>
<protein>
    <submittedName>
        <fullName evidence="1">Uncharacterized protein</fullName>
    </submittedName>
</protein>
<accession>A0A1H8K5P0</accession>